<feature type="compositionally biased region" description="Low complexity" evidence="9">
    <location>
        <begin position="164"/>
        <end position="173"/>
    </location>
</feature>
<keyword evidence="5 8" id="KW-0378">Hydrolase</keyword>
<feature type="compositionally biased region" description="Basic and acidic residues" evidence="9">
    <location>
        <begin position="724"/>
        <end position="748"/>
    </location>
</feature>
<comment type="cofactor">
    <cofactor evidence="8">
        <name>Zn(2+)</name>
        <dbReference type="ChEBI" id="CHEBI:29105"/>
    </cofactor>
    <text evidence="8">Binds 2 Zn(2+) ions per homotetramer.</text>
</comment>
<evidence type="ECO:0000256" key="4">
    <source>
        <dbReference type="ARBA" id="ARBA00022759"/>
    </source>
</evidence>
<dbReference type="InterPro" id="IPR019307">
    <property type="entry name" value="RNA-bd_AU-1/RNase_E/G"/>
</dbReference>
<protein>
    <recommendedName>
        <fullName evidence="8">Ribonuclease E</fullName>
        <shortName evidence="8">RNase E</shortName>
        <ecNumber evidence="8">3.1.26.12</ecNumber>
    </recommendedName>
</protein>
<dbReference type="AlphaFoldDB" id="A0A8J2YXC3"/>
<dbReference type="GO" id="GO:0008995">
    <property type="term" value="F:ribonuclease E activity"/>
    <property type="evidence" value="ECO:0007669"/>
    <property type="project" value="UniProtKB-EC"/>
</dbReference>
<evidence type="ECO:0000256" key="7">
    <source>
        <dbReference type="ARBA" id="ARBA00022884"/>
    </source>
</evidence>
<comment type="catalytic activity">
    <reaction evidence="8">
        <text>Endonucleolytic cleavage of single-stranded RNA in A- and U-rich regions.</text>
        <dbReference type="EC" id="3.1.26.12"/>
    </reaction>
</comment>
<dbReference type="Pfam" id="PF10150">
    <property type="entry name" value="RNase_E_G"/>
    <property type="match status" value="1"/>
</dbReference>
<feature type="compositionally biased region" description="Basic residues" evidence="9">
    <location>
        <begin position="816"/>
        <end position="829"/>
    </location>
</feature>
<feature type="compositionally biased region" description="Basic and acidic residues" evidence="9">
    <location>
        <begin position="130"/>
        <end position="156"/>
    </location>
</feature>
<dbReference type="NCBIfam" id="TIGR00757">
    <property type="entry name" value="RNaseEG"/>
    <property type="match status" value="1"/>
</dbReference>
<dbReference type="EC" id="3.1.26.12" evidence="8"/>
<feature type="compositionally biased region" description="Pro residues" evidence="9">
    <location>
        <begin position="1003"/>
        <end position="1024"/>
    </location>
</feature>
<feature type="compositionally biased region" description="Low complexity" evidence="9">
    <location>
        <begin position="937"/>
        <end position="960"/>
    </location>
</feature>
<keyword evidence="8" id="KW-1003">Cell membrane</keyword>
<dbReference type="InterPro" id="IPR004659">
    <property type="entry name" value="RNase_E/G"/>
</dbReference>
<evidence type="ECO:0000256" key="2">
    <source>
        <dbReference type="ARBA" id="ARBA00022722"/>
    </source>
</evidence>
<keyword evidence="2 8" id="KW-0540">Nuclease</keyword>
<comment type="subunit">
    <text evidence="8">Homotetramer formed by a dimer of dimers.</text>
</comment>
<feature type="compositionally biased region" description="Basic and acidic residues" evidence="9">
    <location>
        <begin position="805"/>
        <end position="815"/>
    </location>
</feature>
<feature type="compositionally biased region" description="Low complexity" evidence="9">
    <location>
        <begin position="977"/>
        <end position="1002"/>
    </location>
</feature>
<name>A0A8J2YXC3_9PROT</name>
<keyword evidence="7 8" id="KW-0694">RNA-binding</keyword>
<feature type="binding site" evidence="8">
    <location>
        <position position="499"/>
    </location>
    <ligand>
        <name>Mg(2+)</name>
        <dbReference type="ChEBI" id="CHEBI:18420"/>
        <note>catalytic</note>
    </ligand>
</feature>
<feature type="region of interest" description="Disordered" evidence="9">
    <location>
        <begin position="1057"/>
        <end position="1090"/>
    </location>
</feature>
<comment type="similarity">
    <text evidence="8">Belongs to the RNase E/G family. RNase E subfamily.</text>
</comment>
<keyword evidence="4 8" id="KW-0255">Endonuclease</keyword>
<organism evidence="12 13">
    <name type="scientific">Aliidongia dinghuensis</name>
    <dbReference type="NCBI Taxonomy" id="1867774"/>
    <lineage>
        <taxon>Bacteria</taxon>
        <taxon>Pseudomonadati</taxon>
        <taxon>Pseudomonadota</taxon>
        <taxon>Alphaproteobacteria</taxon>
        <taxon>Rhodospirillales</taxon>
        <taxon>Dongiaceae</taxon>
        <taxon>Aliidongia</taxon>
    </lineage>
</organism>
<comment type="subcellular location">
    <subcellularLocation>
        <location evidence="8">Cytoplasm</location>
    </subcellularLocation>
    <subcellularLocation>
        <location evidence="8">Cell inner membrane</location>
        <topology evidence="8">Peripheral membrane protein</topology>
        <orientation evidence="8">Cytoplasmic side</orientation>
    </subcellularLocation>
</comment>
<dbReference type="InterPro" id="IPR012340">
    <property type="entry name" value="NA-bd_OB-fold"/>
</dbReference>
<evidence type="ECO:0000256" key="5">
    <source>
        <dbReference type="ARBA" id="ARBA00022801"/>
    </source>
</evidence>
<evidence type="ECO:0000256" key="3">
    <source>
        <dbReference type="ARBA" id="ARBA00022723"/>
    </source>
</evidence>
<evidence type="ECO:0000313" key="13">
    <source>
        <dbReference type="Proteomes" id="UP000646365"/>
    </source>
</evidence>
<feature type="binding site" evidence="8">
    <location>
        <position position="542"/>
    </location>
    <ligand>
        <name>Mg(2+)</name>
        <dbReference type="ChEBI" id="CHEBI:18420"/>
        <note>catalytic</note>
    </ligand>
</feature>
<feature type="domain" description="RNA-binding protein AU-1/Ribonuclease E/G" evidence="10">
    <location>
        <begin position="316"/>
        <end position="587"/>
    </location>
</feature>
<dbReference type="InterPro" id="IPR048583">
    <property type="entry name" value="RNase_E_G_thioredoxin-like"/>
</dbReference>
<comment type="caution">
    <text evidence="12">The sequence shown here is derived from an EMBL/GenBank/DDBJ whole genome shotgun (WGS) entry which is preliminary data.</text>
</comment>
<dbReference type="HAMAP" id="MF_00970">
    <property type="entry name" value="RNase_E"/>
    <property type="match status" value="1"/>
</dbReference>
<dbReference type="GO" id="GO:0019843">
    <property type="term" value="F:rRNA binding"/>
    <property type="evidence" value="ECO:0007669"/>
    <property type="project" value="UniProtKB-KW"/>
</dbReference>
<feature type="compositionally biased region" description="Acidic residues" evidence="9">
    <location>
        <begin position="704"/>
        <end position="723"/>
    </location>
</feature>
<dbReference type="Gene3D" id="2.40.50.140">
    <property type="entry name" value="Nucleic acid-binding proteins"/>
    <property type="match status" value="1"/>
</dbReference>
<keyword evidence="8" id="KW-0820">tRNA-binding</keyword>
<dbReference type="GO" id="GO:0000287">
    <property type="term" value="F:magnesium ion binding"/>
    <property type="evidence" value="ECO:0007669"/>
    <property type="project" value="UniProtKB-UniRule"/>
</dbReference>
<feature type="binding site" evidence="8">
    <location>
        <position position="600"/>
    </location>
    <ligand>
        <name>Zn(2+)</name>
        <dbReference type="ChEBI" id="CHEBI:29105"/>
        <note>ligand shared between dimeric partners</note>
    </ligand>
</feature>
<keyword evidence="13" id="KW-1185">Reference proteome</keyword>
<dbReference type="GO" id="GO:0008033">
    <property type="term" value="P:tRNA processing"/>
    <property type="evidence" value="ECO:0007669"/>
    <property type="project" value="UniProtKB-UniRule"/>
</dbReference>
<feature type="region of interest" description="Required for zinc-mediated homotetramerization and catalytic activity" evidence="8">
    <location>
        <begin position="600"/>
        <end position="603"/>
    </location>
</feature>
<dbReference type="EMBL" id="BMJQ01000011">
    <property type="protein sequence ID" value="GGF31811.1"/>
    <property type="molecule type" value="Genomic_DNA"/>
</dbReference>
<evidence type="ECO:0000259" key="11">
    <source>
        <dbReference type="Pfam" id="PF20833"/>
    </source>
</evidence>
<dbReference type="GO" id="GO:0006364">
    <property type="term" value="P:rRNA processing"/>
    <property type="evidence" value="ECO:0007669"/>
    <property type="project" value="UniProtKB-UniRule"/>
</dbReference>
<keyword evidence="6 8" id="KW-0460">Magnesium</keyword>
<sequence>MLIDATHPEETRVVVLNGNRLEEFDFETSTKKQIKGNIYLAKVTRVEPSLQAAFVEYGGNRHGFLAFSEIHPDYYRIPIGDREAMLAAERYDEEHGHDESAASDAHEHHDRQEHYDQHDGDEPGDGNGYDARHGYDDRHEHAEQPDDDGHTPHAEAGEPDFESAPAPVTLAPDAPAPVAPAPAAYEPPAQAATDGIAVGAVYAVQVTEPVPFDPAPFDPAQEATVEDIATPTTVETVEGAVSEAEHASHIQQTEEAPITVETVGGDDFEEVQTRPRTRHYRTYKIQEVIKRRQILLIQVTKEERGNKGAALTTYLSLAGRYCVLMPNAGRGGGVSRKITSATDRRRLKELMEELEVPEGMGVIVRTAGSERSKAEIRRDYEYLLRLWDEIREMTLQSSAPALIYEEGSLIKRAIRDLYSRDIEEVLVEGEDGYRTAKEFMRMLMPSHAARVRPYRDPAIPLFHRFQVDAQIDQIHNPVVQLRSGGYIVINPTEALVSIDVNSGRSTKERNIEETATKTNLEAAEEIARQLRLRDLAGLVVIDFIDMEDGRNQGAVERKLKEAMKNDRARIQLGRISPFGLLELSRQRLRSSLIEASTQVCPHCNGTGTIRSTESTALVVLRALEEEGIRRRTAEIAIYVPTPIALYVLNQKRDTLSMIEQRYGFRVMVLQDDTLVPPAFRLERVRALTQQELDALPMPTATPVPEEEEEEYIEEGLDEAAEAEGEVREQAAVGEHAESAEAGGDEDRPRRKRRRRKRRRGGDEQAQMQDGEESADEDEEEGAEGPDEAAADGEEAEGAPAPVEAAGHDGVSDAERKRRRRGKRGGRRRRRDEETGSAAPQAGYPADDDPLAYPSALDFARDGREPLFDMEGGEDQPAAPAPVTAEPVEAPSVEAPSGEAAAAPVVTEIASEPAAAQAEAAAEEKPKRRRAPRKKATEAAAEAPAEVVAAEAAAPAEPATEVAEKPKRRRAPRKKAAEAPVEPATAEPSAVELPAEPAALEPPIAEPPIAEPPIAEPPVAEPPAVEPAAAEAPVAPAIVPEPEPVAAQVADAPLAVEAEPAAAEPAAAAAEPIPVEPPSPPRRGWWKRLIE</sequence>
<dbReference type="PANTHER" id="PTHR30001:SF1">
    <property type="entry name" value="RIBONUCLEASE E_G-LIKE PROTEIN, CHLOROPLASTIC"/>
    <property type="match status" value="1"/>
</dbReference>
<keyword evidence="8" id="KW-0472">Membrane</keyword>
<dbReference type="Proteomes" id="UP000646365">
    <property type="component" value="Unassembled WGS sequence"/>
</dbReference>
<proteinExistence type="inferred from homology"/>
<comment type="cofactor">
    <cofactor evidence="8">
        <name>Mg(2+)</name>
        <dbReference type="ChEBI" id="CHEBI:18420"/>
    </cofactor>
    <text evidence="8">Binds 1 Mg(2+) ion per subunit.</text>
</comment>
<feature type="compositionally biased region" description="Low complexity" evidence="9">
    <location>
        <begin position="1057"/>
        <end position="1072"/>
    </location>
</feature>
<keyword evidence="8" id="KW-0862">Zinc</keyword>
<feature type="domain" description="RNase E/G thioredoxin-like" evidence="11">
    <location>
        <begin position="599"/>
        <end position="684"/>
    </location>
</feature>
<keyword evidence="8" id="KW-0698">rRNA processing</keyword>
<dbReference type="GO" id="GO:0008270">
    <property type="term" value="F:zinc ion binding"/>
    <property type="evidence" value="ECO:0007669"/>
    <property type="project" value="UniProtKB-UniRule"/>
</dbReference>
<feature type="binding site" evidence="8">
    <location>
        <position position="603"/>
    </location>
    <ligand>
        <name>Zn(2+)</name>
        <dbReference type="ChEBI" id="CHEBI:29105"/>
        <note>ligand shared between dimeric partners</note>
    </ligand>
</feature>
<dbReference type="InterPro" id="IPR028878">
    <property type="entry name" value="RNase_E"/>
</dbReference>
<feature type="compositionally biased region" description="Low complexity" evidence="9">
    <location>
        <begin position="876"/>
        <end position="895"/>
    </location>
</feature>
<keyword evidence="8" id="KW-0699">rRNA-binding</keyword>
<dbReference type="SUPFAM" id="SSF50249">
    <property type="entry name" value="Nucleic acid-binding proteins"/>
    <property type="match status" value="1"/>
</dbReference>
<accession>A0A8J2YXC3</accession>
<feature type="region of interest" description="Disordered" evidence="9">
    <location>
        <begin position="692"/>
        <end position="1027"/>
    </location>
</feature>
<evidence type="ECO:0000256" key="6">
    <source>
        <dbReference type="ARBA" id="ARBA00022842"/>
    </source>
</evidence>
<keyword evidence="3 8" id="KW-0479">Metal-binding</keyword>
<dbReference type="GO" id="GO:0005737">
    <property type="term" value="C:cytoplasm"/>
    <property type="evidence" value="ECO:0007669"/>
    <property type="project" value="UniProtKB-SubCell"/>
</dbReference>
<keyword evidence="8" id="KW-0997">Cell inner membrane</keyword>
<dbReference type="GO" id="GO:0009898">
    <property type="term" value="C:cytoplasmic side of plasma membrane"/>
    <property type="evidence" value="ECO:0007669"/>
    <property type="project" value="UniProtKB-UniRule"/>
</dbReference>
<dbReference type="GO" id="GO:0000049">
    <property type="term" value="F:tRNA binding"/>
    <property type="evidence" value="ECO:0007669"/>
    <property type="project" value="UniProtKB-KW"/>
</dbReference>
<dbReference type="Pfam" id="PF20833">
    <property type="entry name" value="RNase_E_G_Thio"/>
    <property type="match status" value="1"/>
</dbReference>
<reference evidence="12" key="1">
    <citation type="journal article" date="2014" name="Int. J. Syst. Evol. Microbiol.">
        <title>Complete genome sequence of Corynebacterium casei LMG S-19264T (=DSM 44701T), isolated from a smear-ripened cheese.</title>
        <authorList>
            <consortium name="US DOE Joint Genome Institute (JGI-PGF)"/>
            <person name="Walter F."/>
            <person name="Albersmeier A."/>
            <person name="Kalinowski J."/>
            <person name="Ruckert C."/>
        </authorList>
    </citation>
    <scope>NUCLEOTIDE SEQUENCE</scope>
    <source>
        <strain evidence="12">CGMCC 1.15725</strain>
    </source>
</reference>
<keyword evidence="8" id="KW-0819">tRNA processing</keyword>
<keyword evidence="1 8" id="KW-0963">Cytoplasm</keyword>
<evidence type="ECO:0000256" key="9">
    <source>
        <dbReference type="SAM" id="MobiDB-lite"/>
    </source>
</evidence>
<dbReference type="GO" id="GO:0006402">
    <property type="term" value="P:mRNA catabolic process"/>
    <property type="evidence" value="ECO:0007669"/>
    <property type="project" value="UniProtKB-UniRule"/>
</dbReference>
<reference evidence="12" key="2">
    <citation type="submission" date="2020-09" db="EMBL/GenBank/DDBJ databases">
        <authorList>
            <person name="Sun Q."/>
            <person name="Zhou Y."/>
        </authorList>
    </citation>
    <scope>NUCLEOTIDE SEQUENCE</scope>
    <source>
        <strain evidence="12">CGMCC 1.15725</strain>
    </source>
</reference>
<evidence type="ECO:0000256" key="1">
    <source>
        <dbReference type="ARBA" id="ARBA00022490"/>
    </source>
</evidence>
<dbReference type="Gene3D" id="3.40.1260.20">
    <property type="entry name" value="Ribonuclease E, catalytic domain"/>
    <property type="match status" value="1"/>
</dbReference>
<comment type="function">
    <text evidence="8">Endoribonuclease that plays a central role in RNA processing and decay. Required for the maturation of 5S and 16S rRNAs and the majority of tRNAs. Also involved in the degradation of most mRNAs.</text>
</comment>
<gene>
    <name evidence="8 12" type="primary">rne</name>
    <name evidence="12" type="ORF">GCM10011611_42420</name>
</gene>
<evidence type="ECO:0000259" key="10">
    <source>
        <dbReference type="Pfam" id="PF10150"/>
    </source>
</evidence>
<dbReference type="PANTHER" id="PTHR30001">
    <property type="entry name" value="RIBONUCLEASE"/>
    <property type="match status" value="1"/>
</dbReference>
<evidence type="ECO:0000313" key="12">
    <source>
        <dbReference type="EMBL" id="GGF31811.1"/>
    </source>
</evidence>
<feature type="compositionally biased region" description="Acidic residues" evidence="9">
    <location>
        <begin position="769"/>
        <end position="796"/>
    </location>
</feature>
<feature type="region of interest" description="Disordered" evidence="9">
    <location>
        <begin position="90"/>
        <end position="186"/>
    </location>
</feature>
<feature type="compositionally biased region" description="Basic and acidic residues" evidence="9">
    <location>
        <begin position="90"/>
        <end position="121"/>
    </location>
</feature>
<feature type="compositionally biased region" description="Basic residues" evidence="9">
    <location>
        <begin position="749"/>
        <end position="759"/>
    </location>
</feature>
<evidence type="ECO:0000256" key="8">
    <source>
        <dbReference type="HAMAP-Rule" id="MF_00970"/>
    </source>
</evidence>